<dbReference type="Proteomes" id="UP000002415">
    <property type="component" value="Chromosome"/>
</dbReference>
<dbReference type="KEGG" id="fno:Fnod_0970"/>
<dbReference type="eggNOG" id="COG0517">
    <property type="taxonomic scope" value="Bacteria"/>
</dbReference>
<reference evidence="4 5" key="1">
    <citation type="submission" date="2007-07" db="EMBL/GenBank/DDBJ databases">
        <title>Complete sequence of Fervidobacterium nodosum Rt17-B1.</title>
        <authorList>
            <consortium name="US DOE Joint Genome Institute"/>
            <person name="Copeland A."/>
            <person name="Lucas S."/>
            <person name="Lapidus A."/>
            <person name="Barry K."/>
            <person name="Glavina del Rio T."/>
            <person name="Dalin E."/>
            <person name="Tice H."/>
            <person name="Pitluck S."/>
            <person name="Saunders E."/>
            <person name="Brettin T."/>
            <person name="Bruce D."/>
            <person name="Detter J.C."/>
            <person name="Han C."/>
            <person name="Schmutz J."/>
            <person name="Larimer F."/>
            <person name="Land M."/>
            <person name="Hauser L."/>
            <person name="Kyrpides N."/>
            <person name="Mikhailova N."/>
            <person name="Nelson K."/>
            <person name="Gogarten J.P."/>
            <person name="Noll K."/>
            <person name="Richardson P."/>
        </authorList>
    </citation>
    <scope>NUCLEOTIDE SEQUENCE [LARGE SCALE GENOMIC DNA]</scope>
    <source>
        <strain evidence="5">ATCC 35602 / DSM 5306 / Rt17-B1</strain>
    </source>
</reference>
<dbReference type="OrthoDB" id="9790355at2"/>
<evidence type="ECO:0000256" key="2">
    <source>
        <dbReference type="PROSITE-ProRule" id="PRU00703"/>
    </source>
</evidence>
<evidence type="ECO:0000259" key="3">
    <source>
        <dbReference type="PROSITE" id="PS51371"/>
    </source>
</evidence>
<keyword evidence="5" id="KW-1185">Reference proteome</keyword>
<dbReference type="InterPro" id="IPR046342">
    <property type="entry name" value="CBS_dom_sf"/>
</dbReference>
<dbReference type="InterPro" id="IPR000644">
    <property type="entry name" value="CBS_dom"/>
</dbReference>
<evidence type="ECO:0000313" key="5">
    <source>
        <dbReference type="Proteomes" id="UP000002415"/>
    </source>
</evidence>
<dbReference type="PANTHER" id="PTHR43080:SF2">
    <property type="entry name" value="CBS DOMAIN-CONTAINING PROTEIN"/>
    <property type="match status" value="1"/>
</dbReference>
<gene>
    <name evidence="4" type="ordered locus">Fnod_0970</name>
</gene>
<dbReference type="SMART" id="SM00116">
    <property type="entry name" value="CBS"/>
    <property type="match status" value="2"/>
</dbReference>
<dbReference type="PROSITE" id="PS51371">
    <property type="entry name" value="CBS"/>
    <property type="match status" value="2"/>
</dbReference>
<dbReference type="STRING" id="381764.Fnod_0970"/>
<evidence type="ECO:0000313" key="4">
    <source>
        <dbReference type="EMBL" id="ABS60820.1"/>
    </source>
</evidence>
<feature type="domain" description="CBS" evidence="3">
    <location>
        <begin position="96"/>
        <end position="152"/>
    </location>
</feature>
<dbReference type="Pfam" id="PF00571">
    <property type="entry name" value="CBS"/>
    <property type="match status" value="2"/>
</dbReference>
<protein>
    <submittedName>
        <fullName evidence="4">CBS domain containing protein</fullName>
    </submittedName>
</protein>
<name>A7HLN7_FERNB</name>
<accession>A7HLN7</accession>
<dbReference type="SUPFAM" id="SSF54631">
    <property type="entry name" value="CBS-domain pair"/>
    <property type="match status" value="1"/>
</dbReference>
<dbReference type="EMBL" id="CP000771">
    <property type="protein sequence ID" value="ABS60820.1"/>
    <property type="molecule type" value="Genomic_DNA"/>
</dbReference>
<dbReference type="InterPro" id="IPR051257">
    <property type="entry name" value="Diverse_CBS-Domain"/>
</dbReference>
<keyword evidence="1 2" id="KW-0129">CBS domain</keyword>
<dbReference type="Gene3D" id="3.10.580.10">
    <property type="entry name" value="CBS-domain"/>
    <property type="match status" value="1"/>
</dbReference>
<evidence type="ECO:0000256" key="1">
    <source>
        <dbReference type="ARBA" id="ARBA00023122"/>
    </source>
</evidence>
<dbReference type="HOGENOM" id="CLU_040681_9_0_0"/>
<organism evidence="4 5">
    <name type="scientific">Fervidobacterium nodosum (strain ATCC 35602 / DSM 5306 / Rt17-B1)</name>
    <dbReference type="NCBI Taxonomy" id="381764"/>
    <lineage>
        <taxon>Bacteria</taxon>
        <taxon>Thermotogati</taxon>
        <taxon>Thermotogota</taxon>
        <taxon>Thermotogae</taxon>
        <taxon>Thermotogales</taxon>
        <taxon>Fervidobacteriaceae</taxon>
        <taxon>Fervidobacterium</taxon>
    </lineage>
</organism>
<feature type="domain" description="CBS" evidence="3">
    <location>
        <begin position="10"/>
        <end position="70"/>
    </location>
</feature>
<reference evidence="4 5" key="2">
    <citation type="journal article" date="2009" name="Proc. Natl. Acad. Sci. U.S.A.">
        <title>On the chimeric nature, thermophilic origin, and phylogenetic placement of the Thermotogales.</title>
        <authorList>
            <person name="Zhaxybayeva O."/>
            <person name="Swithers K.S."/>
            <person name="Lapierre P."/>
            <person name="Fournier G.P."/>
            <person name="Bickhart D.M."/>
            <person name="DeBoy R.T."/>
            <person name="Nelson K.E."/>
            <person name="Nesbo C.L."/>
            <person name="Doolittle W.F."/>
            <person name="Gogarten J.P."/>
            <person name="Noll K.M."/>
        </authorList>
    </citation>
    <scope>NUCLEOTIDE SEQUENCE [LARGE SCALE GENOMIC DNA]</scope>
    <source>
        <strain evidence="5">ATCC 35602 / DSM 5306 / Rt17-B1</strain>
    </source>
</reference>
<proteinExistence type="predicted"/>
<dbReference type="AlphaFoldDB" id="A7HLN7"/>
<dbReference type="PANTHER" id="PTHR43080">
    <property type="entry name" value="CBS DOMAIN-CONTAINING PROTEIN CBSX3, MITOCHONDRIAL"/>
    <property type="match status" value="1"/>
</dbReference>
<sequence>METLKVKDVMTYDLTFVFENETVEQVIDLLEKSSMSGVPVVDNDLKVVGFISEEDIIRACLPSYFNLLQTAAFLPDTNLVLSNLKKISRDPIGKYISKPVFTVKPNDTILYVADAFMRKNFKMIPVVDDNNTLIGVVTRISVLKSAIKKETVVSG</sequence>
<dbReference type="RefSeq" id="WP_011994135.1">
    <property type="nucleotide sequence ID" value="NC_009718.1"/>
</dbReference>